<dbReference type="InterPro" id="IPR011989">
    <property type="entry name" value="ARM-like"/>
</dbReference>
<dbReference type="InterPro" id="IPR039662">
    <property type="entry name" value="Cohesin_Scc3/SA"/>
</dbReference>
<dbReference type="GO" id="GO:0000785">
    <property type="term" value="C:chromatin"/>
    <property type="evidence" value="ECO:0007669"/>
    <property type="project" value="TreeGrafter"/>
</dbReference>
<name>A0A9P7Z0S3_9HELO</name>
<dbReference type="InterPro" id="IPR013721">
    <property type="entry name" value="STAG"/>
</dbReference>
<dbReference type="GO" id="GO:0005634">
    <property type="term" value="C:nucleus"/>
    <property type="evidence" value="ECO:0007669"/>
    <property type="project" value="TreeGrafter"/>
</dbReference>
<organism evidence="4 5">
    <name type="scientific">Calycina marina</name>
    <dbReference type="NCBI Taxonomy" id="1763456"/>
    <lineage>
        <taxon>Eukaryota</taxon>
        <taxon>Fungi</taxon>
        <taxon>Dikarya</taxon>
        <taxon>Ascomycota</taxon>
        <taxon>Pezizomycotina</taxon>
        <taxon>Leotiomycetes</taxon>
        <taxon>Helotiales</taxon>
        <taxon>Pezizellaceae</taxon>
        <taxon>Calycina</taxon>
    </lineage>
</organism>
<comment type="caution">
    <text evidence="4">The sequence shown here is derived from an EMBL/GenBank/DDBJ whole genome shotgun (WGS) entry which is preliminary data.</text>
</comment>
<feature type="region of interest" description="Disordered" evidence="2">
    <location>
        <begin position="968"/>
        <end position="1007"/>
    </location>
</feature>
<dbReference type="OrthoDB" id="498590at2759"/>
<feature type="region of interest" description="Disordered" evidence="2">
    <location>
        <begin position="1064"/>
        <end position="1149"/>
    </location>
</feature>
<feature type="region of interest" description="Disordered" evidence="2">
    <location>
        <begin position="1"/>
        <end position="109"/>
    </location>
</feature>
<reference evidence="4" key="1">
    <citation type="journal article" date="2021" name="IMA Fungus">
        <title>Genomic characterization of three marine fungi, including Emericellopsis atlantica sp. nov. with signatures of a generalist lifestyle and marine biomass degradation.</title>
        <authorList>
            <person name="Hagestad O.C."/>
            <person name="Hou L."/>
            <person name="Andersen J.H."/>
            <person name="Hansen E.H."/>
            <person name="Altermark B."/>
            <person name="Li C."/>
            <person name="Kuhnert E."/>
            <person name="Cox R.J."/>
            <person name="Crous P.W."/>
            <person name="Spatafora J.W."/>
            <person name="Lail K."/>
            <person name="Amirebrahimi M."/>
            <person name="Lipzen A."/>
            <person name="Pangilinan J."/>
            <person name="Andreopoulos W."/>
            <person name="Hayes R.D."/>
            <person name="Ng V."/>
            <person name="Grigoriev I.V."/>
            <person name="Jackson S.A."/>
            <person name="Sutton T.D.S."/>
            <person name="Dobson A.D.W."/>
            <person name="Rama T."/>
        </authorList>
    </citation>
    <scope>NUCLEOTIDE SEQUENCE</scope>
    <source>
        <strain evidence="4">TRa3180A</strain>
    </source>
</reference>
<feature type="compositionally biased region" description="Low complexity" evidence="2">
    <location>
        <begin position="27"/>
        <end position="38"/>
    </location>
</feature>
<dbReference type="InterPro" id="IPR016024">
    <property type="entry name" value="ARM-type_fold"/>
</dbReference>
<protein>
    <submittedName>
        <fullName evidence="4">Nuclear cohesin-like protein complex subunit</fullName>
    </submittedName>
</protein>
<dbReference type="SUPFAM" id="SSF48371">
    <property type="entry name" value="ARM repeat"/>
    <property type="match status" value="2"/>
</dbReference>
<evidence type="ECO:0000256" key="2">
    <source>
        <dbReference type="SAM" id="MobiDB-lite"/>
    </source>
</evidence>
<feature type="coiled-coil region" evidence="1">
    <location>
        <begin position="280"/>
        <end position="330"/>
    </location>
</feature>
<evidence type="ECO:0000313" key="5">
    <source>
        <dbReference type="Proteomes" id="UP000887226"/>
    </source>
</evidence>
<keyword evidence="1" id="KW-0175">Coiled coil</keyword>
<evidence type="ECO:0000313" key="4">
    <source>
        <dbReference type="EMBL" id="KAG9243186.1"/>
    </source>
</evidence>
<evidence type="ECO:0000259" key="3">
    <source>
        <dbReference type="PROSITE" id="PS51425"/>
    </source>
</evidence>
<dbReference type="GO" id="GO:0007062">
    <property type="term" value="P:sister chromatid cohesion"/>
    <property type="evidence" value="ECO:0007669"/>
    <property type="project" value="UniProtKB-ARBA"/>
</dbReference>
<accession>A0A9P7Z0S3</accession>
<dbReference type="Gene3D" id="1.25.10.10">
    <property type="entry name" value="Leucine-rich Repeat Variant"/>
    <property type="match status" value="1"/>
</dbReference>
<dbReference type="AlphaFoldDB" id="A0A9P7Z0S3"/>
<dbReference type="Pfam" id="PF21581">
    <property type="entry name" value="SCD"/>
    <property type="match status" value="1"/>
</dbReference>
<proteinExistence type="predicted"/>
<gene>
    <name evidence="4" type="ORF">BJ878DRAFT_130820</name>
</gene>
<dbReference type="InterPro" id="IPR056396">
    <property type="entry name" value="HEAT_SCC3-SA"/>
</dbReference>
<dbReference type="PROSITE" id="PS51425">
    <property type="entry name" value="SCD"/>
    <property type="match status" value="1"/>
</dbReference>
<dbReference type="EMBL" id="MU253998">
    <property type="protein sequence ID" value="KAG9243186.1"/>
    <property type="molecule type" value="Genomic_DNA"/>
</dbReference>
<feature type="compositionally biased region" description="Basic residues" evidence="2">
    <location>
        <begin position="77"/>
        <end position="94"/>
    </location>
</feature>
<dbReference type="PANTHER" id="PTHR11199:SF0">
    <property type="entry name" value="LD34181P-RELATED"/>
    <property type="match status" value="1"/>
</dbReference>
<feature type="compositionally biased region" description="Acidic residues" evidence="2">
    <location>
        <begin position="1097"/>
        <end position="1112"/>
    </location>
</feature>
<evidence type="ECO:0000256" key="1">
    <source>
        <dbReference type="SAM" id="Coils"/>
    </source>
</evidence>
<feature type="compositionally biased region" description="Acidic residues" evidence="2">
    <location>
        <begin position="974"/>
        <end position="999"/>
    </location>
</feature>
<dbReference type="PANTHER" id="PTHR11199">
    <property type="entry name" value="STROMAL ANTIGEN"/>
    <property type="match status" value="1"/>
</dbReference>
<keyword evidence="5" id="KW-1185">Reference proteome</keyword>
<dbReference type="Proteomes" id="UP000887226">
    <property type="component" value="Unassembled WGS sequence"/>
</dbReference>
<dbReference type="GO" id="GO:0003682">
    <property type="term" value="F:chromatin binding"/>
    <property type="evidence" value="ECO:0007669"/>
    <property type="project" value="TreeGrafter"/>
</dbReference>
<dbReference type="Pfam" id="PF08514">
    <property type="entry name" value="STAG"/>
    <property type="match status" value="1"/>
</dbReference>
<sequence>MDISNNDLTSSPAGSSARRKSGRVVKAPAPFISAAPSSSKRKRPVEEVESSASDIEGEVAGRLESSVESAGEEEIKKARRKAKVVKKPTAKKTKVNGTASHKSPPPMRLASRLKKAKKVLIADKGAEGLYAEIYNSGHHVNDIVAQFLGDYSQGGPAAITELVNMVIKSAGCDIRVTEDDVNDVDNVESKLGELQDEFQSQNITDYPLVSKAKSSLDFRNALVDFFTSLINTMDQTEIMYNEEVLIENIHIWFVTMSSSNSRPFRHTATLVNLTMTSAICVLASRELEKAAKIRQQLESEKKKGRNKARMLQFQTNIQNSENKYEFLLEKIKDNFDTVYVHRYRDVDPKIRHECVRSLGTWIQTLPDHFSGGAYLRYMGWMLSDTNPPMREEVVEQLRVIMDEEKNHGKMITFIERFRPRIIEIATRDAEPRVRSAAVELCESIRQAGMLEPDDIDVIGKLIYDSEPAVRKAVVKFFIAGVNEAYDLKLEELGGDDELEILKVAEDDTDSPRREWIKLKALAEVLSSYDTEDRADMPSQITKSADHEFLNVRSSESRFTLAAQSLYEELPEIRNWDVLASYVLYDHSTKPSRNTTLRTIKAAFKPADQEEIILLEMLNAVVKMGLEHLENPEKNKKRSAREVQSEDRETAARRLAELIPKLLKKFGASPQTSTVVLRLEHVLNLGVFQELRQDSTAYAKLLDEISNQFTTHADRGVLTEAGAALLHARSFEDLEEVTENKVQSLWEDTTNTLQQINKAGELSSRGSFGEAALLELSHNLARLDKLASISNCVEPLDANVDGATFTPIQILVDVVARGLLEEDDGPLDTLEDEVVMTAIRTSMFYFMWIVQTWKTMMAEGKVIQNGDIDKINELQDLFANNLIATLSSRGTNDPVRLFSTGTLLDLHILFATLRDNKQRSKAKNGVAPSHTEQSEHLQRIIKEVPDEVQPELTSIFELAEKHFARISKKTLVSPGDDEDPEDEDPEDEDEQSDDDEDDANATDSERKSEILKAEQQLCDLTGKLVLAILAKVIDASGSHKGKLRTRLQRNKIRLGPNLKEIVSHLDEPKLKAKRSHKTKAQQSTDEAKNSFKSKKIVEDDDPFADDEPEDGTVEDLWRRELLDDDPPADSHEDDSIVRSPEADDDDIMGD</sequence>
<dbReference type="Pfam" id="PF24571">
    <property type="entry name" value="HEAT_SCC3-SA"/>
    <property type="match status" value="1"/>
</dbReference>
<feature type="compositionally biased region" description="Polar residues" evidence="2">
    <location>
        <begin position="1"/>
        <end position="14"/>
    </location>
</feature>
<feature type="domain" description="SCD" evidence="3">
    <location>
        <begin position="339"/>
        <end position="424"/>
    </location>
</feature>
<dbReference type="InterPro" id="IPR020839">
    <property type="entry name" value="SCD"/>
</dbReference>
<dbReference type="GO" id="GO:0008278">
    <property type="term" value="C:cohesin complex"/>
    <property type="evidence" value="ECO:0007669"/>
    <property type="project" value="TreeGrafter"/>
</dbReference>